<dbReference type="KEGG" id="csto:CGC58_07610"/>
<dbReference type="PANTHER" id="PTHR10794">
    <property type="entry name" value="ABHYDROLASE DOMAIN-CONTAINING PROTEIN"/>
    <property type="match status" value="1"/>
</dbReference>
<dbReference type="InterPro" id="IPR000073">
    <property type="entry name" value="AB_hydrolase_1"/>
</dbReference>
<dbReference type="InterPro" id="IPR029058">
    <property type="entry name" value="AB_hydrolase_fold"/>
</dbReference>
<dbReference type="GO" id="GO:0034338">
    <property type="term" value="F:short-chain carboxylesterase activity"/>
    <property type="evidence" value="ECO:0007669"/>
    <property type="project" value="TreeGrafter"/>
</dbReference>
<dbReference type="Proteomes" id="UP000217348">
    <property type="component" value="Chromosome"/>
</dbReference>
<protein>
    <submittedName>
        <fullName evidence="6">Alpha/beta hydrolase</fullName>
    </submittedName>
</protein>
<feature type="active site" description="Charge relay system" evidence="4">
    <location>
        <position position="265"/>
    </location>
</feature>
<evidence type="ECO:0000256" key="4">
    <source>
        <dbReference type="PIRSR" id="PIRSR005211-1"/>
    </source>
</evidence>
<feature type="active site" description="Charge relay system" evidence="4">
    <location>
        <position position="140"/>
    </location>
</feature>
<dbReference type="GO" id="GO:0047372">
    <property type="term" value="F:monoacylglycerol lipase activity"/>
    <property type="evidence" value="ECO:0007669"/>
    <property type="project" value="TreeGrafter"/>
</dbReference>
<comment type="similarity">
    <text evidence="1">Belongs to the AB hydrolase superfamily. AB hydrolase 4 family.</text>
</comment>
<evidence type="ECO:0000256" key="3">
    <source>
        <dbReference type="ARBA" id="ARBA00022801"/>
    </source>
</evidence>
<dbReference type="InterPro" id="IPR050960">
    <property type="entry name" value="AB_hydrolase_4_sf"/>
</dbReference>
<reference evidence="7" key="1">
    <citation type="submission" date="2017-06" db="EMBL/GenBank/DDBJ databases">
        <title>Capnocytophaga spp. assemblies.</title>
        <authorList>
            <person name="Gulvik C.A."/>
        </authorList>
    </citation>
    <scope>NUCLEOTIDE SEQUENCE [LARGE SCALE GENOMIC DNA]</scope>
    <source>
        <strain evidence="7">H2177</strain>
    </source>
</reference>
<dbReference type="OrthoDB" id="332676at2"/>
<gene>
    <name evidence="6" type="ORF">CGC58_07610</name>
</gene>
<dbReference type="EMBL" id="CP022387">
    <property type="protein sequence ID" value="ATA89608.1"/>
    <property type="molecule type" value="Genomic_DNA"/>
</dbReference>
<dbReference type="RefSeq" id="WP_095896183.1">
    <property type="nucleotide sequence ID" value="NZ_CP022387.1"/>
</dbReference>
<sequence>MPIIQSAYKPPFLFQQADISTIYSGKIRSVSGVIQKRERLELPDGDFLDIDWSYSGQKTNRCVIILHGLEGSAQRPYVLGTAKLFNQNGFDACAMNFRGCSGEDNRLLSSYHSGKSSDLEEVVKNVIHLGYTEIVIKGFSMGGNISLYYAGTHQLPQEVKTIIAVSTPCDLKGTSERLDQKRNWIYAQRFLITLKQKAREKFKQFPDKLVISEINSVKTLKDFDDLYTSKLNGFANAEDYYQKCSSLTVLSQITKPTLLLNAQNDSFLSESCFPKEIAKKMPHFYLEMPKYGGHVAFYDKGNVYYNEKRALQFCTEMMNKHTL</sequence>
<dbReference type="Gene3D" id="3.40.50.1820">
    <property type="entry name" value="alpha/beta hydrolase"/>
    <property type="match status" value="1"/>
</dbReference>
<dbReference type="SUPFAM" id="SSF53474">
    <property type="entry name" value="alpha/beta-Hydrolases"/>
    <property type="match status" value="1"/>
</dbReference>
<evidence type="ECO:0000313" key="7">
    <source>
        <dbReference type="Proteomes" id="UP000217348"/>
    </source>
</evidence>
<dbReference type="InterPro" id="IPR000952">
    <property type="entry name" value="AB_hydrolase_4_CS"/>
</dbReference>
<evidence type="ECO:0000256" key="1">
    <source>
        <dbReference type="ARBA" id="ARBA00010884"/>
    </source>
</evidence>
<feature type="active site" description="Charge relay system" evidence="4">
    <location>
        <position position="294"/>
    </location>
</feature>
<dbReference type="PIRSF" id="PIRSF005211">
    <property type="entry name" value="Ab_hydro_YheT"/>
    <property type="match status" value="1"/>
</dbReference>
<evidence type="ECO:0000259" key="5">
    <source>
        <dbReference type="Pfam" id="PF00561"/>
    </source>
</evidence>
<keyword evidence="3 6" id="KW-0378">Hydrolase</keyword>
<organism evidence="6 7">
    <name type="scientific">Capnocytophaga stomatis</name>
    <dbReference type="NCBI Taxonomy" id="1848904"/>
    <lineage>
        <taxon>Bacteria</taxon>
        <taxon>Pseudomonadati</taxon>
        <taxon>Bacteroidota</taxon>
        <taxon>Flavobacteriia</taxon>
        <taxon>Flavobacteriales</taxon>
        <taxon>Flavobacteriaceae</taxon>
        <taxon>Capnocytophaga</taxon>
    </lineage>
</organism>
<dbReference type="AlphaFoldDB" id="A0A250FZU9"/>
<feature type="domain" description="AB hydrolase-1" evidence="5">
    <location>
        <begin position="63"/>
        <end position="300"/>
    </location>
</feature>
<dbReference type="InterPro" id="IPR012020">
    <property type="entry name" value="ABHD4"/>
</dbReference>
<accession>A0A250FZU9</accession>
<keyword evidence="2" id="KW-0719">Serine esterase</keyword>
<evidence type="ECO:0000313" key="6">
    <source>
        <dbReference type="EMBL" id="ATA89608.1"/>
    </source>
</evidence>
<dbReference type="Pfam" id="PF00561">
    <property type="entry name" value="Abhydrolase_1"/>
    <property type="match status" value="1"/>
</dbReference>
<dbReference type="PROSITE" id="PS01133">
    <property type="entry name" value="UPF0017"/>
    <property type="match status" value="1"/>
</dbReference>
<dbReference type="PANTHER" id="PTHR10794:SF94">
    <property type="entry name" value="ESTERASE YHET-RELATED"/>
    <property type="match status" value="1"/>
</dbReference>
<name>A0A250FZU9_9FLAO</name>
<evidence type="ECO:0000256" key="2">
    <source>
        <dbReference type="ARBA" id="ARBA00022487"/>
    </source>
</evidence>
<proteinExistence type="inferred from homology"/>